<dbReference type="OrthoDB" id="9150024at2"/>
<dbReference type="AlphaFoldDB" id="A0A420BJR0"/>
<dbReference type="Gene3D" id="1.10.1740.10">
    <property type="match status" value="1"/>
</dbReference>
<gene>
    <name evidence="6" type="ORF">DFQ12_1888</name>
</gene>
<dbReference type="InterPro" id="IPR039425">
    <property type="entry name" value="RNA_pol_sigma-70-like"/>
</dbReference>
<dbReference type="GO" id="GO:0006352">
    <property type="term" value="P:DNA-templated transcription initiation"/>
    <property type="evidence" value="ECO:0007669"/>
    <property type="project" value="InterPro"/>
</dbReference>
<comment type="caution">
    <text evidence="6">The sequence shown here is derived from an EMBL/GenBank/DDBJ whole genome shotgun (WGS) entry which is preliminary data.</text>
</comment>
<dbReference type="InterPro" id="IPR013324">
    <property type="entry name" value="RNA_pol_sigma_r3/r4-like"/>
</dbReference>
<dbReference type="InterPro" id="IPR013325">
    <property type="entry name" value="RNA_pol_sigma_r2"/>
</dbReference>
<dbReference type="GO" id="GO:0003677">
    <property type="term" value="F:DNA binding"/>
    <property type="evidence" value="ECO:0007669"/>
    <property type="project" value="InterPro"/>
</dbReference>
<dbReference type="PANTHER" id="PTHR43133">
    <property type="entry name" value="RNA POLYMERASE ECF-TYPE SIGMA FACTO"/>
    <property type="match status" value="1"/>
</dbReference>
<dbReference type="CDD" id="cd06171">
    <property type="entry name" value="Sigma70_r4"/>
    <property type="match status" value="1"/>
</dbReference>
<protein>
    <submittedName>
        <fullName evidence="6">RNA polymerase sigma-70 factor (ECF subfamily)</fullName>
    </submittedName>
</protein>
<evidence type="ECO:0000256" key="3">
    <source>
        <dbReference type="ARBA" id="ARBA00023082"/>
    </source>
</evidence>
<dbReference type="EMBL" id="RAPY01000001">
    <property type="protein sequence ID" value="RKE57014.1"/>
    <property type="molecule type" value="Genomic_DNA"/>
</dbReference>
<evidence type="ECO:0000256" key="2">
    <source>
        <dbReference type="ARBA" id="ARBA00023015"/>
    </source>
</evidence>
<keyword evidence="3" id="KW-0731">Sigma factor</keyword>
<proteinExistence type="inferred from homology"/>
<dbReference type="InterPro" id="IPR036388">
    <property type="entry name" value="WH-like_DNA-bd_sf"/>
</dbReference>
<evidence type="ECO:0000313" key="7">
    <source>
        <dbReference type="Proteomes" id="UP000286246"/>
    </source>
</evidence>
<keyword evidence="2" id="KW-0805">Transcription regulation</keyword>
<name>A0A420BJR0_SPHD1</name>
<dbReference type="Proteomes" id="UP000286246">
    <property type="component" value="Unassembled WGS sequence"/>
</dbReference>
<dbReference type="SUPFAM" id="SSF88659">
    <property type="entry name" value="Sigma3 and sigma4 domains of RNA polymerase sigma factors"/>
    <property type="match status" value="1"/>
</dbReference>
<accession>A0A420BJR0</accession>
<dbReference type="InterPro" id="IPR014284">
    <property type="entry name" value="RNA_pol_sigma-70_dom"/>
</dbReference>
<dbReference type="InterPro" id="IPR013249">
    <property type="entry name" value="RNA_pol_sigma70_r4_t2"/>
</dbReference>
<evidence type="ECO:0000256" key="4">
    <source>
        <dbReference type="ARBA" id="ARBA00023163"/>
    </source>
</evidence>
<dbReference type="Gene3D" id="1.10.10.10">
    <property type="entry name" value="Winged helix-like DNA-binding domain superfamily/Winged helix DNA-binding domain"/>
    <property type="match status" value="1"/>
</dbReference>
<dbReference type="PANTHER" id="PTHR43133:SF46">
    <property type="entry name" value="RNA POLYMERASE SIGMA-70 FACTOR ECF SUBFAMILY"/>
    <property type="match status" value="1"/>
</dbReference>
<dbReference type="SUPFAM" id="SSF88946">
    <property type="entry name" value="Sigma2 domain of RNA polymerase sigma factors"/>
    <property type="match status" value="1"/>
</dbReference>
<comment type="similarity">
    <text evidence="1">Belongs to the sigma-70 factor family. ECF subfamily.</text>
</comment>
<evidence type="ECO:0000256" key="1">
    <source>
        <dbReference type="ARBA" id="ARBA00010641"/>
    </source>
</evidence>
<reference evidence="6 7" key="1">
    <citation type="submission" date="2018-09" db="EMBL/GenBank/DDBJ databases">
        <title>Genomic Encyclopedia of Type Strains, Phase III (KMG-III): the genomes of soil and plant-associated and newly described type strains.</title>
        <authorList>
            <person name="Whitman W."/>
        </authorList>
    </citation>
    <scope>NUCLEOTIDE SEQUENCE [LARGE SCALE GENOMIC DNA]</scope>
    <source>
        <strain evidence="6 7">CECT 7938</strain>
    </source>
</reference>
<evidence type="ECO:0000313" key="6">
    <source>
        <dbReference type="EMBL" id="RKE57014.1"/>
    </source>
</evidence>
<evidence type="ECO:0000259" key="5">
    <source>
        <dbReference type="Pfam" id="PF08281"/>
    </source>
</evidence>
<organism evidence="6 7">
    <name type="scientific">Sphingobacterium detergens</name>
    <dbReference type="NCBI Taxonomy" id="1145106"/>
    <lineage>
        <taxon>Bacteria</taxon>
        <taxon>Pseudomonadati</taxon>
        <taxon>Bacteroidota</taxon>
        <taxon>Sphingobacteriia</taxon>
        <taxon>Sphingobacteriales</taxon>
        <taxon>Sphingobacteriaceae</taxon>
        <taxon>Sphingobacterium</taxon>
    </lineage>
</organism>
<keyword evidence="7" id="KW-1185">Reference proteome</keyword>
<dbReference type="NCBIfam" id="TIGR02937">
    <property type="entry name" value="sigma70-ECF"/>
    <property type="match status" value="1"/>
</dbReference>
<dbReference type="RefSeq" id="WP_120258617.1">
    <property type="nucleotide sequence ID" value="NZ_RAPY01000001.1"/>
</dbReference>
<dbReference type="Pfam" id="PF08281">
    <property type="entry name" value="Sigma70_r4_2"/>
    <property type="match status" value="1"/>
</dbReference>
<feature type="domain" description="RNA polymerase sigma factor 70 region 4 type 2" evidence="5">
    <location>
        <begin position="128"/>
        <end position="174"/>
    </location>
</feature>
<keyword evidence="4" id="KW-0804">Transcription</keyword>
<sequence length="197" mass="23468">MSKDRDILEIQLWEALRSGEQAALQQLYMSYYKGLLKYGLRYTDDRDTLKDSINNTFLYFWEKRESIGNANHVGNYIFKSYQRQLVKDLNNTNKFEKLLENNEDTDTVDVEEFQFIIRQEENTRVNVLKNAILQLPKRQRELVLLRYYEGLSYDEITLRTNLSKRAVYNQIHSAINTLKKDTSLQNLKQILPLLILF</sequence>
<dbReference type="GO" id="GO:0016987">
    <property type="term" value="F:sigma factor activity"/>
    <property type="evidence" value="ECO:0007669"/>
    <property type="project" value="UniProtKB-KW"/>
</dbReference>